<protein>
    <submittedName>
        <fullName evidence="1">Uncharacterized protein</fullName>
    </submittedName>
</protein>
<dbReference type="Proteomes" id="UP000243661">
    <property type="component" value="Unassembled WGS sequence"/>
</dbReference>
<dbReference type="EMBL" id="FMBK01000004">
    <property type="protein sequence ID" value="SCC71486.1"/>
    <property type="molecule type" value="Genomic_DNA"/>
</dbReference>
<gene>
    <name evidence="1" type="ORF">GA0116959_104117</name>
</gene>
<accession>A0A1C4GTJ5</accession>
<proteinExistence type="predicted"/>
<dbReference type="AlphaFoldDB" id="A0A1C4GTJ5"/>
<dbReference type="RefSeq" id="WP_092718677.1">
    <property type="nucleotide sequence ID" value="NZ_FMBK01000004.1"/>
</dbReference>
<name>A0A1C4GTJ5_9GAMM</name>
<sequence length="124" mass="13705">MLRLMSATLLSLGLLSGCASTEKLIKKVNLGSSDTPLQQVFKVHPDLKKSSSNIDIRQVFNRVESPTAAQVIVTQTGLMDDSVRAIRTVYSFKSIKQDWALQNTQKSYQCARGKNKAFQTALCP</sequence>
<organism evidence="1 2">
    <name type="scientific">Acinetobacter albensis</name>
    <dbReference type="NCBI Taxonomy" id="1673609"/>
    <lineage>
        <taxon>Bacteria</taxon>
        <taxon>Pseudomonadati</taxon>
        <taxon>Pseudomonadota</taxon>
        <taxon>Gammaproteobacteria</taxon>
        <taxon>Moraxellales</taxon>
        <taxon>Moraxellaceae</taxon>
        <taxon>Acinetobacter</taxon>
    </lineage>
</organism>
<reference evidence="1 2" key="1">
    <citation type="submission" date="2016-08" db="EMBL/GenBank/DDBJ databases">
        <authorList>
            <person name="Seilhamer J.J."/>
        </authorList>
    </citation>
    <scope>NUCLEOTIDE SEQUENCE [LARGE SCALE GENOMIC DNA]</scope>
    <source>
        <strain evidence="1 2">ANC 4874</strain>
    </source>
</reference>
<dbReference type="OrthoDB" id="6710064at2"/>
<dbReference type="PROSITE" id="PS51257">
    <property type="entry name" value="PROKAR_LIPOPROTEIN"/>
    <property type="match status" value="1"/>
</dbReference>
<evidence type="ECO:0000313" key="2">
    <source>
        <dbReference type="Proteomes" id="UP000243661"/>
    </source>
</evidence>
<evidence type="ECO:0000313" key="1">
    <source>
        <dbReference type="EMBL" id="SCC71486.1"/>
    </source>
</evidence>